<proteinExistence type="predicted"/>
<dbReference type="AlphaFoldDB" id="A0AAD9WTU7"/>
<protein>
    <submittedName>
        <fullName evidence="1">Uncharacterized protein</fullName>
    </submittedName>
</protein>
<keyword evidence="2" id="KW-1185">Reference proteome</keyword>
<accession>A0AAD9WTU7</accession>
<name>A0AAD9WTU7_9ROSI</name>
<evidence type="ECO:0000313" key="1">
    <source>
        <dbReference type="EMBL" id="KAK2642303.1"/>
    </source>
</evidence>
<evidence type="ECO:0000313" key="2">
    <source>
        <dbReference type="Proteomes" id="UP001280121"/>
    </source>
</evidence>
<sequence>MPVSKTYNAPAMTVDPTNVRPLEFNALLEVEMVAEDTEKAIKRKIKVLPTFRDGCADPKKLPESLINVKLRSKLKDFLKTLEGDWFKGKLTRHDHFEALTRIDDALNRVLEDFVVEDWRRFMASVSSISCRCTGR</sequence>
<gene>
    <name evidence="1" type="ORF">Ddye_024066</name>
</gene>
<organism evidence="1 2">
    <name type="scientific">Dipteronia dyeriana</name>
    <dbReference type="NCBI Taxonomy" id="168575"/>
    <lineage>
        <taxon>Eukaryota</taxon>
        <taxon>Viridiplantae</taxon>
        <taxon>Streptophyta</taxon>
        <taxon>Embryophyta</taxon>
        <taxon>Tracheophyta</taxon>
        <taxon>Spermatophyta</taxon>
        <taxon>Magnoliopsida</taxon>
        <taxon>eudicotyledons</taxon>
        <taxon>Gunneridae</taxon>
        <taxon>Pentapetalae</taxon>
        <taxon>rosids</taxon>
        <taxon>malvids</taxon>
        <taxon>Sapindales</taxon>
        <taxon>Sapindaceae</taxon>
        <taxon>Hippocastanoideae</taxon>
        <taxon>Acereae</taxon>
        <taxon>Dipteronia</taxon>
    </lineage>
</organism>
<reference evidence="1" key="1">
    <citation type="journal article" date="2023" name="Plant J.">
        <title>Genome sequences and population genomics provide insights into the demographic history, inbreeding, and mutation load of two 'living fossil' tree species of Dipteronia.</title>
        <authorList>
            <person name="Feng Y."/>
            <person name="Comes H.P."/>
            <person name="Chen J."/>
            <person name="Zhu S."/>
            <person name="Lu R."/>
            <person name="Zhang X."/>
            <person name="Li P."/>
            <person name="Qiu J."/>
            <person name="Olsen K.M."/>
            <person name="Qiu Y."/>
        </authorList>
    </citation>
    <scope>NUCLEOTIDE SEQUENCE</scope>
    <source>
        <strain evidence="1">KIB01</strain>
    </source>
</reference>
<dbReference type="Proteomes" id="UP001280121">
    <property type="component" value="Unassembled WGS sequence"/>
</dbReference>
<dbReference type="EMBL" id="JANJYI010000007">
    <property type="protein sequence ID" value="KAK2642303.1"/>
    <property type="molecule type" value="Genomic_DNA"/>
</dbReference>
<comment type="caution">
    <text evidence="1">The sequence shown here is derived from an EMBL/GenBank/DDBJ whole genome shotgun (WGS) entry which is preliminary data.</text>
</comment>